<comment type="caution">
    <text evidence="2">The sequence shown here is derived from an EMBL/GenBank/DDBJ whole genome shotgun (WGS) entry which is preliminary data.</text>
</comment>
<evidence type="ECO:0000313" key="2">
    <source>
        <dbReference type="EMBL" id="GGQ31038.1"/>
    </source>
</evidence>
<proteinExistence type="predicted"/>
<protein>
    <recommendedName>
        <fullName evidence="4">Ferric siderophore reductase C-terminal domain-containing protein</fullName>
    </recommendedName>
</protein>
<evidence type="ECO:0000256" key="1">
    <source>
        <dbReference type="SAM" id="MobiDB-lite"/>
    </source>
</evidence>
<organism evidence="2 3">
    <name type="scientific">Streptosporangium pseudovulgare</name>
    <dbReference type="NCBI Taxonomy" id="35765"/>
    <lineage>
        <taxon>Bacteria</taxon>
        <taxon>Bacillati</taxon>
        <taxon>Actinomycetota</taxon>
        <taxon>Actinomycetes</taxon>
        <taxon>Streptosporangiales</taxon>
        <taxon>Streptosporangiaceae</taxon>
        <taxon>Streptosporangium</taxon>
    </lineage>
</organism>
<gene>
    <name evidence="2" type="ORF">GCM10010140_71460</name>
</gene>
<reference evidence="3" key="1">
    <citation type="journal article" date="2019" name="Int. J. Syst. Evol. Microbiol.">
        <title>The Global Catalogue of Microorganisms (GCM) 10K type strain sequencing project: providing services to taxonomists for standard genome sequencing and annotation.</title>
        <authorList>
            <consortium name="The Broad Institute Genomics Platform"/>
            <consortium name="The Broad Institute Genome Sequencing Center for Infectious Disease"/>
            <person name="Wu L."/>
            <person name="Ma J."/>
        </authorList>
    </citation>
    <scope>NUCLEOTIDE SEQUENCE [LARGE SCALE GENOMIC DNA]</scope>
    <source>
        <strain evidence="3">JCM 3115</strain>
    </source>
</reference>
<dbReference type="RefSeq" id="WP_189250829.1">
    <property type="nucleotide sequence ID" value="NZ_BMQJ01000028.1"/>
</dbReference>
<accession>A0ABQ2RL48</accession>
<evidence type="ECO:0008006" key="4">
    <source>
        <dbReference type="Google" id="ProtNLM"/>
    </source>
</evidence>
<dbReference type="EMBL" id="BMQJ01000028">
    <property type="protein sequence ID" value="GGQ31038.1"/>
    <property type="molecule type" value="Genomic_DNA"/>
</dbReference>
<evidence type="ECO:0000313" key="3">
    <source>
        <dbReference type="Proteomes" id="UP000611554"/>
    </source>
</evidence>
<dbReference type="Proteomes" id="UP000611554">
    <property type="component" value="Unassembled WGS sequence"/>
</dbReference>
<sequence>MPLTAPPEPRTSHEEGTVPPATLSDHRVPHEGGMMPTALSPLEGGTVPLPALSEHLRGLAGERGGVLGVPPGLVADDSPGWIPVPELAREPYGPLLALVDETAERWGAPRHVAAALLWKTYTYWNTLPMVLGWALERRVPLMRLADTLVRPSDAGVTIAATAVTVAVLPGDPLAGAPGTTVVPDLASAIREALLDGQHPLIRALCAQTRVGERTLWGSTAEAVTHPLLSLVPRDDVTRLLTEIGPPVDGLLVPDGDGYRRRTCCLWVTLPDADPCSTCCVR</sequence>
<name>A0ABQ2RL48_9ACTN</name>
<keyword evidence="3" id="KW-1185">Reference proteome</keyword>
<feature type="region of interest" description="Disordered" evidence="1">
    <location>
        <begin position="1"/>
        <end position="36"/>
    </location>
</feature>